<dbReference type="InterPro" id="IPR028614">
    <property type="entry name" value="GDP_fucose/colitose_synth"/>
</dbReference>
<evidence type="ECO:0000256" key="8">
    <source>
        <dbReference type="ARBA" id="ARBA00051935"/>
    </source>
</evidence>
<keyword evidence="5 9" id="KW-0560">Oxidoreductase</keyword>
<feature type="binding site" evidence="9">
    <location>
        <position position="141"/>
    </location>
    <ligand>
        <name>NADP(+)</name>
        <dbReference type="ChEBI" id="CHEBI:58349"/>
    </ligand>
</feature>
<comment type="function">
    <text evidence="9">Catalyzes the two-step NADP-dependent conversion of GDP-4-dehydro-6-deoxy-D-mannose to GDP-fucose, involving an epimerase and a reductase reaction.</text>
</comment>
<keyword evidence="11" id="KW-0808">Transferase</keyword>
<accession>A0A498R9H4</accession>
<reference evidence="11 12" key="1">
    <citation type="submission" date="2018-06" db="EMBL/GenBank/DDBJ databases">
        <authorList>
            <person name="Strepis N."/>
        </authorList>
    </citation>
    <scope>NUCLEOTIDE SEQUENCE [LARGE SCALE GENOMIC DNA]</scope>
    <source>
        <strain evidence="11">LUCI</strain>
    </source>
</reference>
<feature type="binding site" evidence="9">
    <location>
        <position position="188"/>
    </location>
    <ligand>
        <name>substrate</name>
    </ligand>
</feature>
<dbReference type="Pfam" id="PF01370">
    <property type="entry name" value="Epimerase"/>
    <property type="match status" value="1"/>
</dbReference>
<proteinExistence type="inferred from homology"/>
<feature type="domain" description="NAD-dependent epimerase/dehydratase" evidence="10">
    <location>
        <begin position="7"/>
        <end position="238"/>
    </location>
</feature>
<dbReference type="GO" id="GO:0042351">
    <property type="term" value="P:'de novo' GDP-L-fucose biosynthetic process"/>
    <property type="evidence" value="ECO:0007669"/>
    <property type="project" value="UniProtKB-UniRule"/>
</dbReference>
<evidence type="ECO:0000313" key="12">
    <source>
        <dbReference type="Proteomes" id="UP000277811"/>
    </source>
</evidence>
<evidence type="ECO:0000256" key="2">
    <source>
        <dbReference type="ARBA" id="ARBA00005959"/>
    </source>
</evidence>
<evidence type="ECO:0000256" key="6">
    <source>
        <dbReference type="ARBA" id="ARBA00023235"/>
    </source>
</evidence>
<name>A0A498R9H4_9FIRM</name>
<dbReference type="Gene3D" id="3.90.25.10">
    <property type="entry name" value="UDP-galactose 4-epimerase, domain 1"/>
    <property type="match status" value="1"/>
</dbReference>
<dbReference type="CDD" id="cd05239">
    <property type="entry name" value="GDP_FS_SDR_e"/>
    <property type="match status" value="1"/>
</dbReference>
<dbReference type="GO" id="GO:0032259">
    <property type="term" value="P:methylation"/>
    <property type="evidence" value="ECO:0007669"/>
    <property type="project" value="UniProtKB-KW"/>
</dbReference>
<dbReference type="GO" id="GO:0070401">
    <property type="term" value="F:NADP+ binding"/>
    <property type="evidence" value="ECO:0007669"/>
    <property type="project" value="UniProtKB-UniRule"/>
</dbReference>
<dbReference type="PANTHER" id="PTHR43238">
    <property type="entry name" value="GDP-L-FUCOSE SYNTHASE"/>
    <property type="match status" value="1"/>
</dbReference>
<keyword evidence="6 9" id="KW-0413">Isomerase</keyword>
<dbReference type="PANTHER" id="PTHR43238:SF1">
    <property type="entry name" value="GDP-L-FUCOSE SYNTHASE"/>
    <property type="match status" value="1"/>
</dbReference>
<dbReference type="GO" id="GO:0050577">
    <property type="term" value="F:GDP-L-fucose synthase activity"/>
    <property type="evidence" value="ECO:0007669"/>
    <property type="project" value="UniProtKB-UniRule"/>
</dbReference>
<evidence type="ECO:0000256" key="5">
    <source>
        <dbReference type="ARBA" id="ARBA00023002"/>
    </source>
</evidence>
<dbReference type="RefSeq" id="WP_122628744.1">
    <property type="nucleotide sequence ID" value="NZ_UPPP01000081.1"/>
</dbReference>
<dbReference type="SUPFAM" id="SSF51735">
    <property type="entry name" value="NAD(P)-binding Rossmann-fold domains"/>
    <property type="match status" value="1"/>
</dbReference>
<evidence type="ECO:0000256" key="1">
    <source>
        <dbReference type="ARBA" id="ARBA00004883"/>
    </source>
</evidence>
<comment type="catalytic activity">
    <reaction evidence="8 9">
        <text>GDP-beta-L-fucose + NADP(+) = GDP-4-dehydro-alpha-D-rhamnose + NADPH + H(+)</text>
        <dbReference type="Rhea" id="RHEA:18885"/>
        <dbReference type="ChEBI" id="CHEBI:15378"/>
        <dbReference type="ChEBI" id="CHEBI:57273"/>
        <dbReference type="ChEBI" id="CHEBI:57783"/>
        <dbReference type="ChEBI" id="CHEBI:57964"/>
        <dbReference type="ChEBI" id="CHEBI:58349"/>
        <dbReference type="EC" id="1.1.1.271"/>
    </reaction>
</comment>
<dbReference type="GO" id="GO:0008168">
    <property type="term" value="F:methyltransferase activity"/>
    <property type="evidence" value="ECO:0007669"/>
    <property type="project" value="UniProtKB-KW"/>
</dbReference>
<dbReference type="OrthoDB" id="9811425at2"/>
<evidence type="ECO:0000256" key="7">
    <source>
        <dbReference type="ARBA" id="ARBA00023268"/>
    </source>
</evidence>
<sequence length="312" mass="34509">MEKKARIYVAGHTGLVGSALVRALNREGYLNLVMATHQEIDLTVQTDVSEFFACERPEYVFLAAAKVGGIMANIVYPAQFIYDNLMMEANIIHESWKNGVKKLLFLGSTCIYPQMARQPITEDALLTGPLEPSNAAYAIAKIAGLKMCQAYNQQYGTKYIAAMPTNLYGPHDHFNLETGHVLPALLRKFHEAKRQGRPQVVVWGSGGPIREFLYIDDLAEACLFLMNHYEGDKIVNVGTGSGISIAALADLIRTITGYEGEVVFDKTKPDGMPVKVSDVSYLKKLGWQAATDLRTGIGRTYNWFCRQGFAGD</sequence>
<evidence type="ECO:0000256" key="4">
    <source>
        <dbReference type="ARBA" id="ARBA00022857"/>
    </source>
</evidence>
<keyword evidence="7 9" id="KW-0511">Multifunctional enzyme</keyword>
<feature type="binding site" evidence="9">
    <location>
        <position position="210"/>
    </location>
    <ligand>
        <name>substrate</name>
    </ligand>
</feature>
<keyword evidence="4 9" id="KW-0521">NADP</keyword>
<organism evidence="11 12">
    <name type="scientific">Lucifera butyrica</name>
    <dbReference type="NCBI Taxonomy" id="1351585"/>
    <lineage>
        <taxon>Bacteria</taxon>
        <taxon>Bacillati</taxon>
        <taxon>Bacillota</taxon>
        <taxon>Negativicutes</taxon>
        <taxon>Veillonellales</taxon>
        <taxon>Veillonellaceae</taxon>
        <taxon>Lucifera</taxon>
    </lineage>
</organism>
<evidence type="ECO:0000259" key="10">
    <source>
        <dbReference type="Pfam" id="PF01370"/>
    </source>
</evidence>
<feature type="binding site" evidence="9">
    <location>
        <position position="180"/>
    </location>
    <ligand>
        <name>NADP(+)</name>
        <dbReference type="ChEBI" id="CHEBI:58349"/>
    </ligand>
</feature>
<dbReference type="UniPathway" id="UPA00128">
    <property type="reaction ID" value="UER00191"/>
</dbReference>
<feature type="binding site" evidence="9">
    <location>
        <begin position="11"/>
        <end position="17"/>
    </location>
    <ligand>
        <name>NADP(+)</name>
        <dbReference type="ChEBI" id="CHEBI:58349"/>
    </ligand>
</feature>
<feature type="active site" description="Proton donor/acceptor" evidence="9">
    <location>
        <position position="137"/>
    </location>
</feature>
<dbReference type="Gene3D" id="3.40.50.720">
    <property type="entry name" value="NAD(P)-binding Rossmann-like Domain"/>
    <property type="match status" value="1"/>
</dbReference>
<dbReference type="InterPro" id="IPR036291">
    <property type="entry name" value="NAD(P)-bd_dom_sf"/>
</dbReference>
<protein>
    <recommendedName>
        <fullName evidence="3 9">GDP-L-fucose synthase</fullName>
        <ecNumber evidence="3 9">1.1.1.271</ecNumber>
    </recommendedName>
    <alternativeName>
        <fullName evidence="9">GDP-4-keto-6-deoxy-D-mannose-3,5-epimerase-4-reductase</fullName>
    </alternativeName>
</protein>
<keyword evidence="11" id="KW-0489">Methyltransferase</keyword>
<dbReference type="InterPro" id="IPR001509">
    <property type="entry name" value="Epimerase_deHydtase"/>
</dbReference>
<feature type="site" description="Important for catalytic activity" evidence="9">
    <location>
        <position position="110"/>
    </location>
</feature>
<evidence type="ECO:0000256" key="3">
    <source>
        <dbReference type="ARBA" id="ARBA00012371"/>
    </source>
</evidence>
<keyword evidence="12" id="KW-1185">Reference proteome</keyword>
<dbReference type="GO" id="GO:0016853">
    <property type="term" value="F:isomerase activity"/>
    <property type="evidence" value="ECO:0007669"/>
    <property type="project" value="UniProtKB-KW"/>
</dbReference>
<comment type="pathway">
    <text evidence="1 9">Nucleotide-sugar biosynthesis; GDP-L-fucose biosynthesis via de novo pathway; GDP-L-fucose from GDP-alpha-D-mannose: step 2/2.</text>
</comment>
<dbReference type="FunFam" id="3.40.50.720:FF:000101">
    <property type="entry name" value="GDP-L-fucose synthase"/>
    <property type="match status" value="1"/>
</dbReference>
<dbReference type="EMBL" id="UPPP01000081">
    <property type="protein sequence ID" value="VBB07819.1"/>
    <property type="molecule type" value="Genomic_DNA"/>
</dbReference>
<feature type="binding site" evidence="9">
    <location>
        <begin position="164"/>
        <end position="167"/>
    </location>
    <ligand>
        <name>NADP(+)</name>
        <dbReference type="ChEBI" id="CHEBI:58349"/>
    </ligand>
</feature>
<feature type="site" description="Important for catalytic activity" evidence="9">
    <location>
        <position position="108"/>
    </location>
</feature>
<evidence type="ECO:0000313" key="11">
    <source>
        <dbReference type="EMBL" id="VBB07819.1"/>
    </source>
</evidence>
<dbReference type="AlphaFoldDB" id="A0A498R9H4"/>
<feature type="binding site" evidence="9">
    <location>
        <position position="270"/>
    </location>
    <ligand>
        <name>substrate</name>
    </ligand>
</feature>
<comment type="similarity">
    <text evidence="2 9">Belongs to the NAD(P)-dependent epimerase/dehydratase family. Fucose synthase subfamily.</text>
</comment>
<evidence type="ECO:0000256" key="9">
    <source>
        <dbReference type="HAMAP-Rule" id="MF_00956"/>
    </source>
</evidence>
<gene>
    <name evidence="9" type="primary">fcl</name>
    <name evidence="11" type="ORF">LUCI_3084</name>
</gene>
<dbReference type="Proteomes" id="UP000277811">
    <property type="component" value="Unassembled WGS sequence"/>
</dbReference>
<feature type="binding site" evidence="9">
    <location>
        <position position="203"/>
    </location>
    <ligand>
        <name>substrate</name>
    </ligand>
</feature>
<feature type="binding site" evidence="9">
    <location>
        <begin position="106"/>
        <end position="109"/>
    </location>
    <ligand>
        <name>NADP(+)</name>
        <dbReference type="ChEBI" id="CHEBI:58349"/>
    </ligand>
</feature>
<dbReference type="HAMAP" id="MF_00956">
    <property type="entry name" value="GDP_fucose_synth"/>
    <property type="match status" value="1"/>
</dbReference>
<dbReference type="EC" id="1.1.1.271" evidence="3 9"/>